<organism evidence="3 4">
    <name type="scientific">Chitinophaga jiangningensis</name>
    <dbReference type="NCBI Taxonomy" id="1419482"/>
    <lineage>
        <taxon>Bacteria</taxon>
        <taxon>Pseudomonadati</taxon>
        <taxon>Bacteroidota</taxon>
        <taxon>Chitinophagia</taxon>
        <taxon>Chitinophagales</taxon>
        <taxon>Chitinophagaceae</taxon>
        <taxon>Chitinophaga</taxon>
    </lineage>
</organism>
<accession>A0A1M6WSF3</accession>
<evidence type="ECO:0000256" key="2">
    <source>
        <dbReference type="SAM" id="SignalP"/>
    </source>
</evidence>
<reference evidence="3 4" key="1">
    <citation type="submission" date="2016-11" db="EMBL/GenBank/DDBJ databases">
        <authorList>
            <person name="Jaros S."/>
            <person name="Januszkiewicz K."/>
            <person name="Wedrychowicz H."/>
        </authorList>
    </citation>
    <scope>NUCLEOTIDE SEQUENCE [LARGE SCALE GENOMIC DNA]</scope>
    <source>
        <strain evidence="3 4">DSM 27406</strain>
    </source>
</reference>
<evidence type="ECO:0000313" key="3">
    <source>
        <dbReference type="EMBL" id="SHK96571.1"/>
    </source>
</evidence>
<gene>
    <name evidence="3" type="ORF">SAMN05444266_101744</name>
</gene>
<feature type="region of interest" description="Disordered" evidence="1">
    <location>
        <begin position="145"/>
        <end position="198"/>
    </location>
</feature>
<proteinExistence type="predicted"/>
<evidence type="ECO:0008006" key="5">
    <source>
        <dbReference type="Google" id="ProtNLM"/>
    </source>
</evidence>
<feature type="compositionally biased region" description="Basic and acidic residues" evidence="1">
    <location>
        <begin position="163"/>
        <end position="192"/>
    </location>
</feature>
<feature type="compositionally biased region" description="Basic and acidic residues" evidence="1">
    <location>
        <begin position="145"/>
        <end position="154"/>
    </location>
</feature>
<keyword evidence="2" id="KW-0732">Signal</keyword>
<feature type="signal peptide" evidence="2">
    <location>
        <begin position="1"/>
        <end position="23"/>
    </location>
</feature>
<dbReference type="Proteomes" id="UP000184420">
    <property type="component" value="Unassembled WGS sequence"/>
</dbReference>
<name>A0A1M6WSF3_9BACT</name>
<dbReference type="EMBL" id="FRBL01000001">
    <property type="protein sequence ID" value="SHK96571.1"/>
    <property type="molecule type" value="Genomic_DNA"/>
</dbReference>
<protein>
    <recommendedName>
        <fullName evidence="5">YXWGXW repeat-containing protein</fullName>
    </recommendedName>
</protein>
<feature type="chain" id="PRO_5012184047" description="YXWGXW repeat-containing protein" evidence="2">
    <location>
        <begin position="24"/>
        <end position="198"/>
    </location>
</feature>
<evidence type="ECO:0000256" key="1">
    <source>
        <dbReference type="SAM" id="MobiDB-lite"/>
    </source>
</evidence>
<dbReference type="STRING" id="1419482.SAMN05444266_101744"/>
<keyword evidence="4" id="KW-1185">Reference proteome</keyword>
<evidence type="ECO:0000313" key="4">
    <source>
        <dbReference type="Proteomes" id="UP000184420"/>
    </source>
</evidence>
<dbReference type="OrthoDB" id="799522at2"/>
<dbReference type="RefSeq" id="WP_143159813.1">
    <property type="nucleotide sequence ID" value="NZ_FRBL01000001.1"/>
</dbReference>
<dbReference type="AlphaFoldDB" id="A0A1M6WSF3"/>
<sequence>MKKATILLIAAMIAGVSINKSFAQVRVNINIGSQPLWGPTGYDYVQYYYLPDVDAYYDVPNRQFIYQERNRWIYASALPAYYHYDIDRCYKVVVNERDPFRRADYYRNTYGRYKGYYDRQPLIRNSRDVRYVQVRRDYRDNDRRYFADDHDNRNHNSSWRINQGRDNRNDRNDRWDNDRRNGHDNRRDDDRRDHRRDK</sequence>